<comment type="similarity">
    <text evidence="2">Belongs to the mitochondrion-specific ribosomal protein mL41 family.</text>
</comment>
<evidence type="ECO:0000256" key="4">
    <source>
        <dbReference type="ARBA" id="ARBA00022980"/>
    </source>
</evidence>
<evidence type="ECO:0000256" key="3">
    <source>
        <dbReference type="ARBA" id="ARBA00022946"/>
    </source>
</evidence>
<dbReference type="GO" id="GO:0005762">
    <property type="term" value="C:mitochondrial large ribosomal subunit"/>
    <property type="evidence" value="ECO:0007669"/>
    <property type="project" value="InterPro"/>
</dbReference>
<keyword evidence="8" id="KW-1185">Reference proteome</keyword>
<dbReference type="AlphaFoldDB" id="A0A5J5DHK3"/>
<dbReference type="GO" id="GO:0003735">
    <property type="term" value="F:structural constituent of ribosome"/>
    <property type="evidence" value="ECO:0007669"/>
    <property type="project" value="InterPro"/>
</dbReference>
<proteinExistence type="inferred from homology"/>
<accession>A0A5J5DHK3</accession>
<comment type="caution">
    <text evidence="7">The sequence shown here is derived from an EMBL/GenBank/DDBJ whole genome shotgun (WGS) entry which is preliminary data.</text>
</comment>
<keyword evidence="3" id="KW-0809">Transit peptide</keyword>
<comment type="subcellular location">
    <subcellularLocation>
        <location evidence="1">Mitochondrion</location>
    </subcellularLocation>
</comment>
<evidence type="ECO:0000256" key="2">
    <source>
        <dbReference type="ARBA" id="ARBA00010152"/>
    </source>
</evidence>
<evidence type="ECO:0000256" key="6">
    <source>
        <dbReference type="ARBA" id="ARBA00023274"/>
    </source>
</evidence>
<evidence type="ECO:0008006" key="9">
    <source>
        <dbReference type="Google" id="ProtNLM"/>
    </source>
</evidence>
<dbReference type="InterPro" id="IPR019189">
    <property type="entry name" value="Ribosomal_mL41"/>
</dbReference>
<dbReference type="Pfam" id="PF09809">
    <property type="entry name" value="MRP-L27"/>
    <property type="match status" value="1"/>
</dbReference>
<reference evidence="7 8" key="1">
    <citation type="submission" date="2019-08" db="EMBL/GenBank/DDBJ databases">
        <title>A chromosome-level genome assembly, high-density linkage maps, and genome scans reveal the genomic architecture of hybrid incompatibilities underlying speciation via character displacement in darters (Percidae: Etheostominae).</title>
        <authorList>
            <person name="Moran R.L."/>
            <person name="Catchen J.M."/>
            <person name="Fuller R.C."/>
        </authorList>
    </citation>
    <scope>NUCLEOTIDE SEQUENCE [LARGE SCALE GENOMIC DNA]</scope>
    <source>
        <strain evidence="7">EspeVRDwgs_2016</strain>
        <tissue evidence="7">Muscle</tissue>
    </source>
</reference>
<organism evidence="7 8">
    <name type="scientific">Etheostoma spectabile</name>
    <name type="common">orangethroat darter</name>
    <dbReference type="NCBI Taxonomy" id="54343"/>
    <lineage>
        <taxon>Eukaryota</taxon>
        <taxon>Metazoa</taxon>
        <taxon>Chordata</taxon>
        <taxon>Craniata</taxon>
        <taxon>Vertebrata</taxon>
        <taxon>Euteleostomi</taxon>
        <taxon>Actinopterygii</taxon>
        <taxon>Neopterygii</taxon>
        <taxon>Teleostei</taxon>
        <taxon>Neoteleostei</taxon>
        <taxon>Acanthomorphata</taxon>
        <taxon>Eupercaria</taxon>
        <taxon>Perciformes</taxon>
        <taxon>Percoidei</taxon>
        <taxon>Percidae</taxon>
        <taxon>Etheostomatinae</taxon>
        <taxon>Etheostoma</taxon>
    </lineage>
</organism>
<dbReference type="PANTHER" id="PTHR21338">
    <property type="entry name" value="MITOCHONDRIAL RIBOSOMAL PROTEIN L41"/>
    <property type="match status" value="1"/>
</dbReference>
<name>A0A5J5DHK3_9PERO</name>
<evidence type="ECO:0000313" key="8">
    <source>
        <dbReference type="Proteomes" id="UP000327493"/>
    </source>
</evidence>
<dbReference type="GO" id="GO:0006412">
    <property type="term" value="P:translation"/>
    <property type="evidence" value="ECO:0007669"/>
    <property type="project" value="TreeGrafter"/>
</dbReference>
<dbReference type="PANTHER" id="PTHR21338:SF0">
    <property type="entry name" value="LARGE RIBOSOMAL SUBUNIT PROTEIN ML41"/>
    <property type="match status" value="1"/>
</dbReference>
<gene>
    <name evidence="7" type="ORF">FQN60_018290</name>
</gene>
<protein>
    <recommendedName>
        <fullName evidence="9">39S ribosomal protein L41, mitochondrial</fullName>
    </recommendedName>
</protein>
<evidence type="ECO:0000313" key="7">
    <source>
        <dbReference type="EMBL" id="KAA8592835.1"/>
    </source>
</evidence>
<evidence type="ECO:0000256" key="1">
    <source>
        <dbReference type="ARBA" id="ARBA00004173"/>
    </source>
</evidence>
<dbReference type="Proteomes" id="UP000327493">
    <property type="component" value="Chromosome 5"/>
</dbReference>
<keyword evidence="6" id="KW-0687">Ribonucleoprotein</keyword>
<evidence type="ECO:0000256" key="5">
    <source>
        <dbReference type="ARBA" id="ARBA00023128"/>
    </source>
</evidence>
<keyword evidence="5" id="KW-0496">Mitochondrion</keyword>
<sequence length="495" mass="55866">MVSGDPAPHVQPLGRPLWRRAVLPVQQHQLLLSTDCTALQHSLQLQVEEEKADKVGLGYGEEGAVFVSPDTEDKGLPRENSQVTHHLSWVGDKQQGLFLTVYHTLQQVLWWSYALTDAQFQAAILNHVNTVISVPRSEESLSLMQLDQHHVTTQLQEKRLLEVAKYPCYNTRAQTHVQHLRRQMGVLHIKLSQVSLQQTRRKLLGLKGFLCPRRRKRCGTMGVLSTLMRGLVRGADRMAEFTSKRGSRTHNKGRGARPTGLRLSSRKFLSIRTMIPEFVVPNLEGFKLKPYVSYRSPRGTEPPLTAQSVFAEVVAPRIKKDFEEGTFSKEQLEKYGFEPSQDGKLFKLYPKNYQQGSKEQAPPGTVGTSRLRTPGSCGGYRRLQPDTLLQCPLDNDRETLRDLLAVKDVEVIVHAGCQQQVLVSRVPLQPPDSTAHGTLTKRLLHVSAIPQQNLLISNDRASRSAPTSKLHIECRLRTPSYRIHTFISADYHINN</sequence>
<keyword evidence="4" id="KW-0689">Ribosomal protein</keyword>
<dbReference type="EMBL" id="VOFY01000005">
    <property type="protein sequence ID" value="KAA8592835.1"/>
    <property type="molecule type" value="Genomic_DNA"/>
</dbReference>